<dbReference type="EMBL" id="QZEZ01000008">
    <property type="protein sequence ID" value="RJK93784.1"/>
    <property type="molecule type" value="Genomic_DNA"/>
</dbReference>
<dbReference type="CDD" id="cd06662">
    <property type="entry name" value="SURF1"/>
    <property type="match status" value="1"/>
</dbReference>
<evidence type="ECO:0000256" key="5">
    <source>
        <dbReference type="ARBA" id="ARBA00023136"/>
    </source>
</evidence>
<comment type="similarity">
    <text evidence="2 6">Belongs to the SURF1 family.</text>
</comment>
<feature type="transmembrane region" description="Helical" evidence="6">
    <location>
        <begin position="12"/>
        <end position="31"/>
    </location>
</feature>
<keyword evidence="6" id="KW-1003">Cell membrane</keyword>
<name>A0A3A3YV92_9ACTN</name>
<proteinExistence type="inferred from homology"/>
<dbReference type="PANTHER" id="PTHR23427">
    <property type="entry name" value="SURFEIT LOCUS PROTEIN"/>
    <property type="match status" value="1"/>
</dbReference>
<dbReference type="Pfam" id="PF02104">
    <property type="entry name" value="SURF1"/>
    <property type="match status" value="1"/>
</dbReference>
<protein>
    <recommendedName>
        <fullName evidence="6">SURF1-like protein</fullName>
    </recommendedName>
</protein>
<dbReference type="PROSITE" id="PS50895">
    <property type="entry name" value="SURF1"/>
    <property type="match status" value="1"/>
</dbReference>
<dbReference type="Proteomes" id="UP000265614">
    <property type="component" value="Unassembled WGS sequence"/>
</dbReference>
<evidence type="ECO:0000313" key="7">
    <source>
        <dbReference type="EMBL" id="RJK93784.1"/>
    </source>
</evidence>
<dbReference type="InterPro" id="IPR045214">
    <property type="entry name" value="Surf1/Surf4"/>
</dbReference>
<accession>A0A3A3YV92</accession>
<feature type="transmembrane region" description="Helical" evidence="6">
    <location>
        <begin position="228"/>
        <end position="248"/>
    </location>
</feature>
<dbReference type="RefSeq" id="WP_119951455.1">
    <property type="nucleotide sequence ID" value="NZ_QZEZ01000008.1"/>
</dbReference>
<sequence>MPTPLGLLATRRWLGFTVFALVVVLACVQLGRWQLHRAEDRQATAREVAARTSAEPLPVQDVTAVGERPAEATRWRSVSAEGAYDPSGTVLLRNRSLDGQRGYHVLVPLRLDDGTVQVVVRGFLPAPGPLSAGVDVPAPPEGRVALQGRLVPGDAVDGPDDLGLDEGSGVLSASRADPLVLGTALGARVAPAGSLRGGLVEATAEEPAPPATLAPLPAPEAGNYGLNYAYMVQWWLFALIGVVGWWLLLRREAREGSGQDGAARERRAVRA</sequence>
<evidence type="ECO:0000256" key="1">
    <source>
        <dbReference type="ARBA" id="ARBA00004370"/>
    </source>
</evidence>
<keyword evidence="5 6" id="KW-0472">Membrane</keyword>
<dbReference type="InterPro" id="IPR002994">
    <property type="entry name" value="Surf1/Shy1"/>
</dbReference>
<dbReference type="OrthoDB" id="9807214at2"/>
<comment type="caution">
    <text evidence="7">The sequence shown here is derived from an EMBL/GenBank/DDBJ whole genome shotgun (WGS) entry which is preliminary data.</text>
</comment>
<evidence type="ECO:0000256" key="6">
    <source>
        <dbReference type="RuleBase" id="RU363076"/>
    </source>
</evidence>
<evidence type="ECO:0000256" key="3">
    <source>
        <dbReference type="ARBA" id="ARBA00022692"/>
    </source>
</evidence>
<comment type="subcellular location">
    <subcellularLocation>
        <location evidence="6">Cell membrane</location>
        <topology evidence="6">Multi-pass membrane protein</topology>
    </subcellularLocation>
    <subcellularLocation>
        <location evidence="1">Membrane</location>
    </subcellularLocation>
</comment>
<dbReference type="PANTHER" id="PTHR23427:SF2">
    <property type="entry name" value="SURFEIT LOCUS PROTEIN 1"/>
    <property type="match status" value="1"/>
</dbReference>
<dbReference type="GO" id="GO:0005886">
    <property type="term" value="C:plasma membrane"/>
    <property type="evidence" value="ECO:0007669"/>
    <property type="project" value="UniProtKB-SubCell"/>
</dbReference>
<reference evidence="7 8" key="1">
    <citation type="submission" date="2018-09" db="EMBL/GenBank/DDBJ databases">
        <title>YIM 75000 draft genome.</title>
        <authorList>
            <person name="Tang S."/>
            <person name="Feng Y."/>
        </authorList>
    </citation>
    <scope>NUCLEOTIDE SEQUENCE [LARGE SCALE GENOMIC DNA]</scope>
    <source>
        <strain evidence="7 8">YIM 75000</strain>
    </source>
</reference>
<keyword evidence="3 6" id="KW-0812">Transmembrane</keyword>
<keyword evidence="8" id="KW-1185">Reference proteome</keyword>
<gene>
    <name evidence="7" type="ORF">D5H78_15755</name>
</gene>
<evidence type="ECO:0000256" key="2">
    <source>
        <dbReference type="ARBA" id="ARBA00007165"/>
    </source>
</evidence>
<dbReference type="AlphaFoldDB" id="A0A3A3YV92"/>
<evidence type="ECO:0000256" key="4">
    <source>
        <dbReference type="ARBA" id="ARBA00022989"/>
    </source>
</evidence>
<keyword evidence="4 6" id="KW-1133">Transmembrane helix</keyword>
<organism evidence="7 8">
    <name type="scientific">Vallicoccus soli</name>
    <dbReference type="NCBI Taxonomy" id="2339232"/>
    <lineage>
        <taxon>Bacteria</taxon>
        <taxon>Bacillati</taxon>
        <taxon>Actinomycetota</taxon>
        <taxon>Actinomycetes</taxon>
        <taxon>Motilibacterales</taxon>
        <taxon>Vallicoccaceae</taxon>
        <taxon>Vallicoccus</taxon>
    </lineage>
</organism>
<evidence type="ECO:0000313" key="8">
    <source>
        <dbReference type="Proteomes" id="UP000265614"/>
    </source>
</evidence>